<dbReference type="Proteomes" id="UP000248916">
    <property type="component" value="Unassembled WGS sequence"/>
</dbReference>
<dbReference type="GO" id="GO:0120147">
    <property type="term" value="F:formylglycine-generating oxidase activity"/>
    <property type="evidence" value="ECO:0007669"/>
    <property type="project" value="TreeGrafter"/>
</dbReference>
<keyword evidence="3" id="KW-1185">Reference proteome</keyword>
<dbReference type="PANTHER" id="PTHR23150">
    <property type="entry name" value="SULFATASE MODIFYING FACTOR 1, 2"/>
    <property type="match status" value="1"/>
</dbReference>
<comment type="caution">
    <text evidence="2">The sequence shown here is derived from an EMBL/GenBank/DDBJ whole genome shotgun (WGS) entry which is preliminary data.</text>
</comment>
<evidence type="ECO:0000259" key="1">
    <source>
        <dbReference type="Pfam" id="PF03781"/>
    </source>
</evidence>
<dbReference type="EMBL" id="QKZL01000017">
    <property type="protein sequence ID" value="PZX13599.1"/>
    <property type="molecule type" value="Genomic_DNA"/>
</dbReference>
<evidence type="ECO:0000313" key="3">
    <source>
        <dbReference type="Proteomes" id="UP000248916"/>
    </source>
</evidence>
<dbReference type="Pfam" id="PF03781">
    <property type="entry name" value="FGE-sulfatase"/>
    <property type="match status" value="1"/>
</dbReference>
<dbReference type="InterPro" id="IPR016187">
    <property type="entry name" value="CTDL_fold"/>
</dbReference>
<organism evidence="2 3">
    <name type="scientific">Palleronia aestuarii</name>
    <dbReference type="NCBI Taxonomy" id="568105"/>
    <lineage>
        <taxon>Bacteria</taxon>
        <taxon>Pseudomonadati</taxon>
        <taxon>Pseudomonadota</taxon>
        <taxon>Alphaproteobacteria</taxon>
        <taxon>Rhodobacterales</taxon>
        <taxon>Roseobacteraceae</taxon>
        <taxon>Palleronia</taxon>
    </lineage>
</organism>
<dbReference type="PANTHER" id="PTHR23150:SF19">
    <property type="entry name" value="FORMYLGLYCINE-GENERATING ENZYME"/>
    <property type="match status" value="1"/>
</dbReference>
<protein>
    <submittedName>
        <fullName evidence="2">Sulfatase-modifying factor enzyme 1</fullName>
    </submittedName>
</protein>
<name>A0A2W7PVM3_9RHOB</name>
<reference evidence="2 3" key="1">
    <citation type="submission" date="2018-06" db="EMBL/GenBank/DDBJ databases">
        <title>Genomic Encyclopedia of Archaeal and Bacterial Type Strains, Phase II (KMG-II): from individual species to whole genera.</title>
        <authorList>
            <person name="Goeker M."/>
        </authorList>
    </citation>
    <scope>NUCLEOTIDE SEQUENCE [LARGE SCALE GENOMIC DNA]</scope>
    <source>
        <strain evidence="2 3">DSM 22009</strain>
    </source>
</reference>
<evidence type="ECO:0000313" key="2">
    <source>
        <dbReference type="EMBL" id="PZX13599.1"/>
    </source>
</evidence>
<dbReference type="SUPFAM" id="SSF56436">
    <property type="entry name" value="C-type lectin-like"/>
    <property type="match status" value="1"/>
</dbReference>
<dbReference type="AlphaFoldDB" id="A0A2W7PVM3"/>
<proteinExistence type="predicted"/>
<dbReference type="Gene3D" id="3.90.1580.10">
    <property type="entry name" value="paralog of FGE (formylglycine-generating enzyme)"/>
    <property type="match status" value="1"/>
</dbReference>
<dbReference type="InterPro" id="IPR051043">
    <property type="entry name" value="Sulfatase_Mod_Factor_Kinase"/>
</dbReference>
<sequence>MTVTNARFAAFVVASGYVTEAERFGWAPVFRPLMAQPESLPPSQGGLPWWFPCEGAYWARPEGDESDVTDRMDHPAVHLSWADACAFAEWAGGRLPSEAEWEHAARGGLEDPRFPWGMREPDDTEFQPANIWQGRFPHHNSCADGWFGTAPVGSFPANGSGLFDMAGNVWEWTSTPFQVRSNTRAARQRNEEARRSNQKVAKGGSFLCHASYCYRYRIAARSGIVADSGTSNTGCRVAYTL</sequence>
<gene>
    <name evidence="2" type="ORF">LX81_03147</name>
</gene>
<feature type="domain" description="Sulfatase-modifying factor enzyme-like" evidence="1">
    <location>
        <begin position="2"/>
        <end position="238"/>
    </location>
</feature>
<accession>A0A2W7PVM3</accession>
<dbReference type="InterPro" id="IPR005532">
    <property type="entry name" value="SUMF_dom"/>
</dbReference>
<dbReference type="InterPro" id="IPR042095">
    <property type="entry name" value="SUMF_sf"/>
</dbReference>